<dbReference type="STRING" id="361077.A0A151ZCG4"/>
<evidence type="ECO:0000259" key="4">
    <source>
        <dbReference type="PROSITE" id="PS50004"/>
    </source>
</evidence>
<protein>
    <recommendedName>
        <fullName evidence="4">C2 domain-containing protein</fullName>
    </recommendedName>
</protein>
<dbReference type="Gene3D" id="2.60.40.150">
    <property type="entry name" value="C2 domain"/>
    <property type="match status" value="1"/>
</dbReference>
<dbReference type="GO" id="GO:0016020">
    <property type="term" value="C:membrane"/>
    <property type="evidence" value="ECO:0007669"/>
    <property type="project" value="TreeGrafter"/>
</dbReference>
<dbReference type="GO" id="GO:0005509">
    <property type="term" value="F:calcium ion binding"/>
    <property type="evidence" value="ECO:0007669"/>
    <property type="project" value="TreeGrafter"/>
</dbReference>
<dbReference type="PANTHER" id="PTHR45911">
    <property type="entry name" value="C2 DOMAIN-CONTAINING PROTEIN"/>
    <property type="match status" value="1"/>
</dbReference>
<proteinExistence type="predicted"/>
<keyword evidence="1" id="KW-0479">Metal-binding</keyword>
<name>A0A151ZCG4_TIELA</name>
<evidence type="ECO:0000256" key="2">
    <source>
        <dbReference type="ARBA" id="ARBA00022837"/>
    </source>
</evidence>
<feature type="region of interest" description="Disordered" evidence="3">
    <location>
        <begin position="1"/>
        <end position="30"/>
    </location>
</feature>
<organism evidence="5 6">
    <name type="scientific">Tieghemostelium lacteum</name>
    <name type="common">Slime mold</name>
    <name type="synonym">Dictyostelium lacteum</name>
    <dbReference type="NCBI Taxonomy" id="361077"/>
    <lineage>
        <taxon>Eukaryota</taxon>
        <taxon>Amoebozoa</taxon>
        <taxon>Evosea</taxon>
        <taxon>Eumycetozoa</taxon>
        <taxon>Dictyostelia</taxon>
        <taxon>Dictyosteliales</taxon>
        <taxon>Raperosteliaceae</taxon>
        <taxon>Tieghemostelium</taxon>
    </lineage>
</organism>
<feature type="domain" description="C2" evidence="4">
    <location>
        <begin position="17"/>
        <end position="142"/>
    </location>
</feature>
<evidence type="ECO:0000313" key="5">
    <source>
        <dbReference type="EMBL" id="KYQ91615.1"/>
    </source>
</evidence>
<sequence>MSVYQSKAVRKALGYQEPKEKKESGRKADPKKHDIMIVQIISGKVNEATDPNGLSDPYVRIGKAENDSIFASRWLCETPVQEKTLSPTWNFEEEVIVNKKLTKLVLELWDKDTFRNDFIGRAYIDISKVTDLIRVQETIKVYKDEEKTKETGSVYVNINKLRLGGAF</sequence>
<dbReference type="SMART" id="SM00239">
    <property type="entry name" value="C2"/>
    <property type="match status" value="1"/>
</dbReference>
<dbReference type="PROSITE" id="PS50004">
    <property type="entry name" value="C2"/>
    <property type="match status" value="1"/>
</dbReference>
<dbReference type="InterPro" id="IPR035892">
    <property type="entry name" value="C2_domain_sf"/>
</dbReference>
<dbReference type="SUPFAM" id="SSF49562">
    <property type="entry name" value="C2 domain (Calcium/lipid-binding domain, CaLB)"/>
    <property type="match status" value="1"/>
</dbReference>
<dbReference type="OMA" id="YCEDEFI"/>
<dbReference type="InParanoid" id="A0A151ZCG4"/>
<comment type="caution">
    <text evidence="5">The sequence shown here is derived from an EMBL/GenBank/DDBJ whole genome shotgun (WGS) entry which is preliminary data.</text>
</comment>
<dbReference type="InterPro" id="IPR000008">
    <property type="entry name" value="C2_dom"/>
</dbReference>
<feature type="compositionally biased region" description="Basic and acidic residues" evidence="3">
    <location>
        <begin position="17"/>
        <end position="30"/>
    </location>
</feature>
<evidence type="ECO:0000256" key="1">
    <source>
        <dbReference type="ARBA" id="ARBA00022723"/>
    </source>
</evidence>
<dbReference type="Proteomes" id="UP000076078">
    <property type="component" value="Unassembled WGS sequence"/>
</dbReference>
<keyword evidence="6" id="KW-1185">Reference proteome</keyword>
<dbReference type="AlphaFoldDB" id="A0A151ZCG4"/>
<dbReference type="OrthoDB" id="14955at2759"/>
<accession>A0A151ZCG4</accession>
<dbReference type="FunCoup" id="A0A151ZCG4">
    <property type="interactions" value="1"/>
</dbReference>
<gene>
    <name evidence="5" type="ORF">DLAC_07384</name>
</gene>
<evidence type="ECO:0000256" key="3">
    <source>
        <dbReference type="SAM" id="MobiDB-lite"/>
    </source>
</evidence>
<dbReference type="EMBL" id="LODT01000034">
    <property type="protein sequence ID" value="KYQ91615.1"/>
    <property type="molecule type" value="Genomic_DNA"/>
</dbReference>
<reference evidence="5 6" key="1">
    <citation type="submission" date="2015-12" db="EMBL/GenBank/DDBJ databases">
        <title>Dictyostelia acquired genes for synthesis and detection of signals that induce cell-type specialization by lateral gene transfer from prokaryotes.</title>
        <authorList>
            <person name="Gloeckner G."/>
            <person name="Schaap P."/>
        </authorList>
    </citation>
    <scope>NUCLEOTIDE SEQUENCE [LARGE SCALE GENOMIC DNA]</scope>
    <source>
        <strain evidence="5 6">TK</strain>
    </source>
</reference>
<dbReference type="PANTHER" id="PTHR45911:SF4">
    <property type="entry name" value="MULTIPLE C2 AND TRANSMEMBRANE DOMAIN-CONTAINING PROTEIN"/>
    <property type="match status" value="1"/>
</dbReference>
<dbReference type="CDD" id="cd00030">
    <property type="entry name" value="C2"/>
    <property type="match status" value="1"/>
</dbReference>
<keyword evidence="2" id="KW-0106">Calcium</keyword>
<evidence type="ECO:0000313" key="6">
    <source>
        <dbReference type="Proteomes" id="UP000076078"/>
    </source>
</evidence>
<dbReference type="Pfam" id="PF00168">
    <property type="entry name" value="C2"/>
    <property type="match status" value="1"/>
</dbReference>